<dbReference type="EMBL" id="JAODUO010000671">
    <property type="protein sequence ID" value="KAK2176310.1"/>
    <property type="molecule type" value="Genomic_DNA"/>
</dbReference>
<dbReference type="SMART" id="SM00312">
    <property type="entry name" value="PX"/>
    <property type="match status" value="1"/>
</dbReference>
<dbReference type="GO" id="GO:0035091">
    <property type="term" value="F:phosphatidylinositol binding"/>
    <property type="evidence" value="ECO:0007669"/>
    <property type="project" value="InterPro"/>
</dbReference>
<accession>A0AAD9KSY3</accession>
<evidence type="ECO:0000313" key="4">
    <source>
        <dbReference type="Proteomes" id="UP001209878"/>
    </source>
</evidence>
<evidence type="ECO:0000256" key="1">
    <source>
        <dbReference type="SAM" id="MobiDB-lite"/>
    </source>
</evidence>
<name>A0AAD9KSY3_RIDPI</name>
<protein>
    <recommendedName>
        <fullName evidence="2">PX domain-containing protein</fullName>
    </recommendedName>
</protein>
<organism evidence="3 4">
    <name type="scientific">Ridgeia piscesae</name>
    <name type="common">Tubeworm</name>
    <dbReference type="NCBI Taxonomy" id="27915"/>
    <lineage>
        <taxon>Eukaryota</taxon>
        <taxon>Metazoa</taxon>
        <taxon>Spiralia</taxon>
        <taxon>Lophotrochozoa</taxon>
        <taxon>Annelida</taxon>
        <taxon>Polychaeta</taxon>
        <taxon>Sedentaria</taxon>
        <taxon>Canalipalpata</taxon>
        <taxon>Sabellida</taxon>
        <taxon>Siboglinidae</taxon>
        <taxon>Ridgeia</taxon>
    </lineage>
</organism>
<dbReference type="SUPFAM" id="SSF64268">
    <property type="entry name" value="PX domain"/>
    <property type="match status" value="1"/>
</dbReference>
<sequence length="674" mass="75693">MEPDNTITPSLPHEENLDLSTLSQKSELQEQQMFVAEDLGRYLHVLSDGHKLQQDEDDSKQTATKKLSQHQQLAGFTEVEQHRTFTGVCASSRSRSQSFSSQGCTSSGSDASLSVSVRKPKFLLENDDFSSQSDIGSRHSLDLDMDRTPGRLTPLGCSFRHKWISSENFLRVEGNDSRDPTLAGHRRSRSVTDLPVTTAGAQCPASDGDTKKDSEDWTAEVREDTPMTVSGREEPGLLFTSVIISDTVTAREPGSTGQYTLYVIEYMAWRQGDDDHWTEHQFIVRRRHKEFVALQQRLGVYPAYKSELKGVKGPLRWMSIPFANMDRSSIESRRRFLQSYLQALITKPRISGSNVMKEFLAYERDASIAFVKRAPEIPRIDKAIKRTMSGVFSKISKIVPGTREVEPPGGRHAPQWRHDRRVAMDKPIEQEDWTDSLDVAFDVATVTLDGAETLDRILTLYIHDNGALENDGQPCDSNGTGMIGRPRRSEGDGCDASKLQDKDDTPLTTIVIDLLSQLLTGRESWVKHTTAIHVFQIVFGHPLNKLLESELASLTTPAKCGYYIQVLRESIWPDGQLAGSETVVSESKKEMTRQLARQRVYDYLPVVVPLLMGEDTYNYAVDAFMDSLDSATLNRHLLYCLLDQMLELIVPEASSVEVQRELRQGDGHKDAADY</sequence>
<feature type="compositionally biased region" description="Basic and acidic residues" evidence="1">
    <location>
        <begin position="208"/>
        <end position="231"/>
    </location>
</feature>
<dbReference type="Pfam" id="PF00787">
    <property type="entry name" value="PX"/>
    <property type="match status" value="1"/>
</dbReference>
<feature type="domain" description="PX" evidence="2">
    <location>
        <begin position="240"/>
        <end position="367"/>
    </location>
</feature>
<evidence type="ECO:0000313" key="3">
    <source>
        <dbReference type="EMBL" id="KAK2176310.1"/>
    </source>
</evidence>
<feature type="region of interest" description="Disordered" evidence="1">
    <location>
        <begin position="174"/>
        <end position="231"/>
    </location>
</feature>
<dbReference type="PANTHER" id="PTHR22775">
    <property type="entry name" value="SORTING NEXIN"/>
    <property type="match status" value="1"/>
</dbReference>
<dbReference type="AlphaFoldDB" id="A0AAD9KSY3"/>
<keyword evidence="4" id="KW-1185">Reference proteome</keyword>
<dbReference type="Gene3D" id="3.30.1520.10">
    <property type="entry name" value="Phox-like domain"/>
    <property type="match status" value="1"/>
</dbReference>
<dbReference type="Pfam" id="PF08628">
    <property type="entry name" value="Nexin_C"/>
    <property type="match status" value="1"/>
</dbReference>
<dbReference type="InterPro" id="IPR001683">
    <property type="entry name" value="PX_dom"/>
</dbReference>
<proteinExistence type="predicted"/>
<dbReference type="PANTHER" id="PTHR22775:SF31">
    <property type="entry name" value="SORTING NEXIN-19"/>
    <property type="match status" value="1"/>
</dbReference>
<comment type="caution">
    <text evidence="3">The sequence shown here is derived from an EMBL/GenBank/DDBJ whole genome shotgun (WGS) entry which is preliminary data.</text>
</comment>
<evidence type="ECO:0000259" key="2">
    <source>
        <dbReference type="PROSITE" id="PS50195"/>
    </source>
</evidence>
<dbReference type="InterPro" id="IPR013937">
    <property type="entry name" value="Sorting_nexin_C"/>
</dbReference>
<dbReference type="InterPro" id="IPR036871">
    <property type="entry name" value="PX_dom_sf"/>
</dbReference>
<reference evidence="3" key="1">
    <citation type="journal article" date="2023" name="Mol. Biol. Evol.">
        <title>Third-Generation Sequencing Reveals the Adaptive Role of the Epigenome in Three Deep-Sea Polychaetes.</title>
        <authorList>
            <person name="Perez M."/>
            <person name="Aroh O."/>
            <person name="Sun Y."/>
            <person name="Lan Y."/>
            <person name="Juniper S.K."/>
            <person name="Young C.R."/>
            <person name="Angers B."/>
            <person name="Qian P.Y."/>
        </authorList>
    </citation>
    <scope>NUCLEOTIDE SEQUENCE</scope>
    <source>
        <strain evidence="3">R07B-5</strain>
    </source>
</reference>
<dbReference type="Proteomes" id="UP001209878">
    <property type="component" value="Unassembled WGS sequence"/>
</dbReference>
<gene>
    <name evidence="3" type="ORF">NP493_672g01048</name>
</gene>
<dbReference type="PROSITE" id="PS50195">
    <property type="entry name" value="PX"/>
    <property type="match status" value="1"/>
</dbReference>